<sequence>MWTTRKAVRLLPDVNSVQRIWRDLETMSRHQILSLDLDHEIYGRAPLGVDPQVSPAS</sequence>
<dbReference type="RefSeq" id="WP_344721054.1">
    <property type="nucleotide sequence ID" value="NZ_BAAAUS010000007.1"/>
</dbReference>
<accession>A0ABW4EPC2</accession>
<protein>
    <submittedName>
        <fullName evidence="1">Uncharacterized protein</fullName>
    </submittedName>
</protein>
<dbReference type="Gene3D" id="1.20.140.10">
    <property type="entry name" value="Butyryl-CoA Dehydrogenase, subunit A, domain 3"/>
    <property type="match status" value="1"/>
</dbReference>
<keyword evidence="2" id="KW-1185">Reference proteome</keyword>
<evidence type="ECO:0000313" key="2">
    <source>
        <dbReference type="Proteomes" id="UP001597114"/>
    </source>
</evidence>
<reference evidence="2" key="1">
    <citation type="journal article" date="2019" name="Int. J. Syst. Evol. Microbiol.">
        <title>The Global Catalogue of Microorganisms (GCM) 10K type strain sequencing project: providing services to taxonomists for standard genome sequencing and annotation.</title>
        <authorList>
            <consortium name="The Broad Institute Genomics Platform"/>
            <consortium name="The Broad Institute Genome Sequencing Center for Infectious Disease"/>
            <person name="Wu L."/>
            <person name="Ma J."/>
        </authorList>
    </citation>
    <scope>NUCLEOTIDE SEQUENCE [LARGE SCALE GENOMIC DNA]</scope>
    <source>
        <strain evidence="2">CCM 7043</strain>
    </source>
</reference>
<gene>
    <name evidence="1" type="ORF">ACFSJD_08420</name>
</gene>
<dbReference type="EMBL" id="JBHUCO010000009">
    <property type="protein sequence ID" value="MFD1517508.1"/>
    <property type="molecule type" value="Genomic_DNA"/>
</dbReference>
<name>A0ABW4EPC2_9PSEU</name>
<evidence type="ECO:0000313" key="1">
    <source>
        <dbReference type="EMBL" id="MFD1517508.1"/>
    </source>
</evidence>
<comment type="caution">
    <text evidence="1">The sequence shown here is derived from an EMBL/GenBank/DDBJ whole genome shotgun (WGS) entry which is preliminary data.</text>
</comment>
<organism evidence="1 2">
    <name type="scientific">Pseudonocardia yunnanensis</name>
    <dbReference type="NCBI Taxonomy" id="58107"/>
    <lineage>
        <taxon>Bacteria</taxon>
        <taxon>Bacillati</taxon>
        <taxon>Actinomycetota</taxon>
        <taxon>Actinomycetes</taxon>
        <taxon>Pseudonocardiales</taxon>
        <taxon>Pseudonocardiaceae</taxon>
        <taxon>Pseudonocardia</taxon>
    </lineage>
</organism>
<proteinExistence type="predicted"/>
<dbReference type="Proteomes" id="UP001597114">
    <property type="component" value="Unassembled WGS sequence"/>
</dbReference>